<name>A0A1M7YNJ1_9FIRM</name>
<dbReference type="EMBL" id="FRFD01000017">
    <property type="protein sequence ID" value="SHO54128.1"/>
    <property type="molecule type" value="Genomic_DNA"/>
</dbReference>
<keyword evidence="1" id="KW-0812">Transmembrane</keyword>
<dbReference type="STRING" id="1121345.SAMN02745217_04574"/>
<evidence type="ECO:0000256" key="1">
    <source>
        <dbReference type="SAM" id="Phobius"/>
    </source>
</evidence>
<dbReference type="AlphaFoldDB" id="A0A1M7YNJ1"/>
<proteinExistence type="predicted"/>
<evidence type="ECO:0008006" key="4">
    <source>
        <dbReference type="Google" id="ProtNLM"/>
    </source>
</evidence>
<feature type="transmembrane region" description="Helical" evidence="1">
    <location>
        <begin position="148"/>
        <end position="166"/>
    </location>
</feature>
<keyword evidence="1" id="KW-1133">Transmembrane helix</keyword>
<sequence length="171" mass="20059">MTKSEFIAELRIALAGELQENEIENNIYYYDNYIKEQTLNQSEESVLEQLGDPRLIAKTIIETYQLSHESFYNTRRHADYDEDFDGNLNREKETQEAYKEDGMYNQGNGSFHVYGDYQIKWYHKLILAVVVVLVLTVVLFIGGILLKLFFTIGIPLLVIYLIYRLITNNRN</sequence>
<keyword evidence="3" id="KW-1185">Reference proteome</keyword>
<keyword evidence="1" id="KW-0472">Membrane</keyword>
<evidence type="ECO:0000313" key="3">
    <source>
        <dbReference type="Proteomes" id="UP000184612"/>
    </source>
</evidence>
<dbReference type="Proteomes" id="UP000184612">
    <property type="component" value="Unassembled WGS sequence"/>
</dbReference>
<dbReference type="Pfam" id="PF22564">
    <property type="entry name" value="HAAS"/>
    <property type="match status" value="1"/>
</dbReference>
<protein>
    <recommendedName>
        <fullName evidence="4">DUF1700 domain-containing protein</fullName>
    </recommendedName>
</protein>
<dbReference type="RefSeq" id="WP_073591178.1">
    <property type="nucleotide sequence ID" value="NZ_FRFD01000017.1"/>
</dbReference>
<evidence type="ECO:0000313" key="2">
    <source>
        <dbReference type="EMBL" id="SHO54128.1"/>
    </source>
</evidence>
<organism evidence="2 3">
    <name type="scientific">Anaerocolumna xylanovorans DSM 12503</name>
    <dbReference type="NCBI Taxonomy" id="1121345"/>
    <lineage>
        <taxon>Bacteria</taxon>
        <taxon>Bacillati</taxon>
        <taxon>Bacillota</taxon>
        <taxon>Clostridia</taxon>
        <taxon>Lachnospirales</taxon>
        <taxon>Lachnospiraceae</taxon>
        <taxon>Anaerocolumna</taxon>
    </lineage>
</organism>
<dbReference type="OrthoDB" id="1779993at2"/>
<gene>
    <name evidence="2" type="ORF">SAMN02745217_04574</name>
</gene>
<feature type="transmembrane region" description="Helical" evidence="1">
    <location>
        <begin position="125"/>
        <end position="142"/>
    </location>
</feature>
<reference evidence="2 3" key="1">
    <citation type="submission" date="2016-12" db="EMBL/GenBank/DDBJ databases">
        <authorList>
            <person name="Song W.-J."/>
            <person name="Kurnit D.M."/>
        </authorList>
    </citation>
    <scope>NUCLEOTIDE SEQUENCE [LARGE SCALE GENOMIC DNA]</scope>
    <source>
        <strain evidence="2 3">DSM 12503</strain>
    </source>
</reference>
<accession>A0A1M7YNJ1</accession>